<sequence>MLETLNITCRVCSGQNEVKVEPNDLSKYRAGAHAQDVFPYLSADQRELIISGVCGKCFDEMFADEEDEL</sequence>
<evidence type="ECO:0000313" key="2">
    <source>
        <dbReference type="Proteomes" id="UP000307943"/>
    </source>
</evidence>
<name>A0A5C4TGL0_9BACL</name>
<keyword evidence="2" id="KW-1185">Reference proteome</keyword>
<dbReference type="Proteomes" id="UP000307943">
    <property type="component" value="Unassembled WGS sequence"/>
</dbReference>
<reference evidence="1 2" key="1">
    <citation type="submission" date="2019-05" db="EMBL/GenBank/DDBJ databases">
        <title>We sequenced the genome of Paenibacillus hemerocallicola KCTC 33185 for further insight into its adaptation and study the phylogeny of Paenibacillus.</title>
        <authorList>
            <person name="Narsing Rao M.P."/>
        </authorList>
    </citation>
    <scope>NUCLEOTIDE SEQUENCE [LARGE SCALE GENOMIC DNA]</scope>
    <source>
        <strain evidence="1 2">KCTC 33185</strain>
    </source>
</reference>
<dbReference type="AlphaFoldDB" id="A0A5C4TGL0"/>
<protein>
    <submittedName>
        <fullName evidence="1">Uncharacterized protein</fullName>
    </submittedName>
</protein>
<comment type="caution">
    <text evidence="1">The sequence shown here is derived from an EMBL/GenBank/DDBJ whole genome shotgun (WGS) entry which is preliminary data.</text>
</comment>
<dbReference type="OrthoDB" id="3010368at2"/>
<accession>A0A5C4TGL0</accession>
<gene>
    <name evidence="1" type="ORF">FE784_00620</name>
</gene>
<dbReference type="EMBL" id="VDCQ01000001">
    <property type="protein sequence ID" value="TNJ68201.1"/>
    <property type="molecule type" value="Genomic_DNA"/>
</dbReference>
<organism evidence="1 2">
    <name type="scientific">Paenibacillus hemerocallicola</name>
    <dbReference type="NCBI Taxonomy" id="1172614"/>
    <lineage>
        <taxon>Bacteria</taxon>
        <taxon>Bacillati</taxon>
        <taxon>Bacillota</taxon>
        <taxon>Bacilli</taxon>
        <taxon>Bacillales</taxon>
        <taxon>Paenibacillaceae</taxon>
        <taxon>Paenibacillus</taxon>
    </lineage>
</organism>
<dbReference type="RefSeq" id="WP_139600178.1">
    <property type="nucleotide sequence ID" value="NZ_VDCQ01000001.1"/>
</dbReference>
<evidence type="ECO:0000313" key="1">
    <source>
        <dbReference type="EMBL" id="TNJ68201.1"/>
    </source>
</evidence>
<proteinExistence type="predicted"/>